<dbReference type="Proteomes" id="UP001108280">
    <property type="component" value="Chromosome 8"/>
</dbReference>
<proteinExistence type="inferred from homology"/>
<dbReference type="GeneID" id="100750387"/>
<dbReference type="FunFam" id="1.20.1250.20:FF:000316">
    <property type="entry name" value="Solute carrier family 15, member 5"/>
    <property type="match status" value="1"/>
</dbReference>
<feature type="transmembrane region" description="Helical" evidence="12">
    <location>
        <begin position="209"/>
        <end position="230"/>
    </location>
</feature>
<feature type="transmembrane region" description="Helical" evidence="12">
    <location>
        <begin position="458"/>
        <end position="480"/>
    </location>
</feature>
<evidence type="ECO:0000256" key="10">
    <source>
        <dbReference type="ARBA" id="ARBA00058436"/>
    </source>
</evidence>
<keyword evidence="5" id="KW-0769">Symport</keyword>
<feature type="transmembrane region" description="Helical" evidence="12">
    <location>
        <begin position="101"/>
        <end position="123"/>
    </location>
</feature>
<dbReference type="KEGG" id="cge:100750387"/>
<evidence type="ECO:0000256" key="2">
    <source>
        <dbReference type="ARBA" id="ARBA00005982"/>
    </source>
</evidence>
<dbReference type="GO" id="GO:0015833">
    <property type="term" value="P:peptide transport"/>
    <property type="evidence" value="ECO:0007669"/>
    <property type="project" value="UniProtKB-KW"/>
</dbReference>
<dbReference type="RefSeq" id="XP_027285733.1">
    <property type="nucleotide sequence ID" value="XM_027429932.2"/>
</dbReference>
<evidence type="ECO:0000256" key="12">
    <source>
        <dbReference type="SAM" id="Phobius"/>
    </source>
</evidence>
<evidence type="ECO:0000256" key="9">
    <source>
        <dbReference type="ARBA" id="ARBA00023136"/>
    </source>
</evidence>
<evidence type="ECO:0000256" key="3">
    <source>
        <dbReference type="ARBA" id="ARBA00022448"/>
    </source>
</evidence>
<evidence type="ECO:0000256" key="1">
    <source>
        <dbReference type="ARBA" id="ARBA00004141"/>
    </source>
</evidence>
<dbReference type="Pfam" id="PF00854">
    <property type="entry name" value="PTR2"/>
    <property type="match status" value="1"/>
</dbReference>
<dbReference type="GO" id="GO:0015031">
    <property type="term" value="P:protein transport"/>
    <property type="evidence" value="ECO:0007669"/>
    <property type="project" value="UniProtKB-KW"/>
</dbReference>
<keyword evidence="4 12" id="KW-0812">Transmembrane</keyword>
<keyword evidence="13" id="KW-1185">Reference proteome</keyword>
<dbReference type="PANTHER" id="PTHR11654">
    <property type="entry name" value="OLIGOPEPTIDE TRANSPORTER-RELATED"/>
    <property type="match status" value="1"/>
</dbReference>
<feature type="transmembrane region" description="Helical" evidence="12">
    <location>
        <begin position="143"/>
        <end position="163"/>
    </location>
</feature>
<reference evidence="13" key="1">
    <citation type="journal article" date="2018" name="Biotechnol. Bioeng.">
        <title>A reference genome of the Chinese hamster based on a hybrid assembly strategy.</title>
        <authorList>
            <person name="Rupp O."/>
            <person name="MacDonald M.L."/>
            <person name="Li S."/>
            <person name="Dhiman H."/>
            <person name="Polson S."/>
            <person name="Griep S."/>
            <person name="Heffner K."/>
            <person name="Hernandez I."/>
            <person name="Brinkrolf K."/>
            <person name="Jadhav V."/>
            <person name="Samoudi M."/>
            <person name="Hao H."/>
            <person name="Kingham B."/>
            <person name="Goesmann A."/>
            <person name="Betenbaugh M.J."/>
            <person name="Lewis N.E."/>
            <person name="Borth N."/>
            <person name="Lee K.H."/>
        </authorList>
    </citation>
    <scope>NUCLEOTIDE SEQUENCE [LARGE SCALE GENOMIC DNA]</scope>
    <source>
        <strain evidence="13">17A/GY</strain>
    </source>
</reference>
<dbReference type="InterPro" id="IPR000109">
    <property type="entry name" value="POT_fam"/>
</dbReference>
<feature type="transmembrane region" description="Helical" evidence="12">
    <location>
        <begin position="71"/>
        <end position="92"/>
    </location>
</feature>
<feature type="transmembrane region" description="Helical" evidence="12">
    <location>
        <begin position="374"/>
        <end position="396"/>
    </location>
</feature>
<reference evidence="14" key="3">
    <citation type="submission" date="2025-08" db="UniProtKB">
        <authorList>
            <consortium name="RefSeq"/>
        </authorList>
    </citation>
    <scope>IDENTIFICATION</scope>
    <source>
        <strain evidence="14">17A/GY</strain>
        <tissue evidence="14">Liver</tissue>
    </source>
</reference>
<comment type="subcellular location">
    <subcellularLocation>
        <location evidence="1">Membrane</location>
        <topology evidence="1">Multi-pass membrane protein</topology>
    </subcellularLocation>
</comment>
<evidence type="ECO:0000256" key="6">
    <source>
        <dbReference type="ARBA" id="ARBA00022856"/>
    </source>
</evidence>
<keyword evidence="3" id="KW-0813">Transport</keyword>
<protein>
    <recommendedName>
        <fullName evidence="11">Solute carrier family 15 member 5</fullName>
    </recommendedName>
</protein>
<keyword evidence="6" id="KW-0571">Peptide transport</keyword>
<evidence type="ECO:0000256" key="7">
    <source>
        <dbReference type="ARBA" id="ARBA00022927"/>
    </source>
</evidence>
<comment type="function">
    <text evidence="10">Proton oligopeptide cotransporter.</text>
</comment>
<keyword evidence="9 12" id="KW-0472">Membrane</keyword>
<sequence length="567" mass="62373">MSVTHFTTTDELALHGGPGQQKTVRHLLRCFQVGACLLLVELCEKLTFFEVACNMIPFCTVKLGYFNHQAAILNLCFIGASVFTPTFVGWLADNYFGRNKLVYMSLALHFLGTALLSVLAFPLEDFYGGSYPVVNNVAMEERAGLFHTALLTLCLGTGGIRAVVCPLDAYGLQEEESKKPKSFFNWASWSMNLNAAAVFLGISCIQHSGAGAIVALLPSLSLVTALAALYMRHCNLIYQPEKHCSLLTVAGVLLKALKRHCLSYCHLGQDGASWSDRAVQKHGGCHSELQEEDTELVFSTLLPLFSFQLVYRMCLMQIPSGYYLQTMNSNRNLDGFLLPIALMNALSILPLLILVPFMDYFSHRLLPSKKVEPFLSACIIAGNGCAALSVAIAGFLEIHRKLTPEQSPSGKAFSVSSLACGSLVPQYVLLGVSEALVNPAVSMVIHRFIPSTFRGTSMTFLSLFQGFACFLGALLVELVYLISKGNWFPNTLNKGNLEGFFFVLASLTLLNILGFWRASRRYCNLNHFNAQSISGGNRETLLWEKSLKFYGSTQETSSSIDLWETAL</sequence>
<feature type="transmembrane region" description="Helical" evidence="12">
    <location>
        <begin position="183"/>
        <end position="203"/>
    </location>
</feature>
<keyword evidence="8 12" id="KW-1133">Transmembrane helix</keyword>
<comment type="similarity">
    <text evidence="2">Belongs to the major facilitator superfamily. Proton-dependent oligopeptide transporter (POT/PTR) (TC 2.A.17) family.</text>
</comment>
<dbReference type="InterPro" id="IPR036259">
    <property type="entry name" value="MFS_trans_sf"/>
</dbReference>
<evidence type="ECO:0000256" key="11">
    <source>
        <dbReference type="ARBA" id="ARBA00070839"/>
    </source>
</evidence>
<dbReference type="Gene3D" id="1.20.1250.20">
    <property type="entry name" value="MFS general substrate transporter like domains"/>
    <property type="match status" value="1"/>
</dbReference>
<evidence type="ECO:0000256" key="8">
    <source>
        <dbReference type="ARBA" id="ARBA00022989"/>
    </source>
</evidence>
<dbReference type="GO" id="GO:0015293">
    <property type="term" value="F:symporter activity"/>
    <property type="evidence" value="ECO:0007669"/>
    <property type="project" value="UniProtKB-KW"/>
</dbReference>
<dbReference type="CTD" id="729025"/>
<dbReference type="OrthoDB" id="8904098at2759"/>
<evidence type="ECO:0000256" key="5">
    <source>
        <dbReference type="ARBA" id="ARBA00022847"/>
    </source>
</evidence>
<organism evidence="13 14">
    <name type="scientific">Cricetulus griseus</name>
    <name type="common">Chinese hamster</name>
    <name type="synonym">Cricetulus barabensis griseus</name>
    <dbReference type="NCBI Taxonomy" id="10029"/>
    <lineage>
        <taxon>Eukaryota</taxon>
        <taxon>Metazoa</taxon>
        <taxon>Chordata</taxon>
        <taxon>Craniata</taxon>
        <taxon>Vertebrata</taxon>
        <taxon>Euteleostomi</taxon>
        <taxon>Mammalia</taxon>
        <taxon>Eutheria</taxon>
        <taxon>Euarchontoglires</taxon>
        <taxon>Glires</taxon>
        <taxon>Rodentia</taxon>
        <taxon>Myomorpha</taxon>
        <taxon>Muroidea</taxon>
        <taxon>Cricetidae</taxon>
        <taxon>Cricetinae</taxon>
        <taxon>Cricetulus</taxon>
    </lineage>
</organism>
<evidence type="ECO:0000313" key="14">
    <source>
        <dbReference type="RefSeq" id="XP_027285733.1"/>
    </source>
</evidence>
<reference evidence="13" key="2">
    <citation type="journal article" date="2020" name="Biotechnol. Bioeng.">
        <title>Chromosome-scale scaffolds for the Chinese hamster reference genome assembly to facilitate the study of the CHO epigenome.</title>
        <authorList>
            <person name="Hilliard W."/>
            <person name="MacDonald M."/>
            <person name="Lee K.H."/>
        </authorList>
    </citation>
    <scope>NUCLEOTIDE SEQUENCE [LARGE SCALE GENOMIC DNA]</scope>
    <source>
        <strain evidence="13">17A/GY</strain>
    </source>
</reference>
<evidence type="ECO:0000256" key="4">
    <source>
        <dbReference type="ARBA" id="ARBA00022692"/>
    </source>
</evidence>
<dbReference type="AlphaFoldDB" id="A0A9J7JR98"/>
<dbReference type="GO" id="GO:0016020">
    <property type="term" value="C:membrane"/>
    <property type="evidence" value="ECO:0007669"/>
    <property type="project" value="UniProtKB-SubCell"/>
</dbReference>
<keyword evidence="7" id="KW-0653">Protein transport</keyword>
<feature type="transmembrane region" description="Helical" evidence="12">
    <location>
        <begin position="500"/>
        <end position="518"/>
    </location>
</feature>
<evidence type="ECO:0000313" key="13">
    <source>
        <dbReference type="Proteomes" id="UP001108280"/>
    </source>
</evidence>
<name>A0A9J7JR98_CRIGR</name>
<feature type="transmembrane region" description="Helical" evidence="12">
    <location>
        <begin position="338"/>
        <end position="362"/>
    </location>
</feature>
<accession>A0A9J7JR98</accession>
<dbReference type="SUPFAM" id="SSF103473">
    <property type="entry name" value="MFS general substrate transporter"/>
    <property type="match status" value="1"/>
</dbReference>
<gene>
    <name evidence="14" type="primary">Slc15a5</name>
</gene>